<dbReference type="PROSITE" id="PS50096">
    <property type="entry name" value="IQ"/>
    <property type="match status" value="1"/>
</dbReference>
<organism evidence="1 2">
    <name type="scientific">Lutzomyia longipalpis</name>
    <name type="common">Sand fly</name>
    <dbReference type="NCBI Taxonomy" id="7200"/>
    <lineage>
        <taxon>Eukaryota</taxon>
        <taxon>Metazoa</taxon>
        <taxon>Ecdysozoa</taxon>
        <taxon>Arthropoda</taxon>
        <taxon>Hexapoda</taxon>
        <taxon>Insecta</taxon>
        <taxon>Pterygota</taxon>
        <taxon>Neoptera</taxon>
        <taxon>Endopterygota</taxon>
        <taxon>Diptera</taxon>
        <taxon>Nematocera</taxon>
        <taxon>Psychodoidea</taxon>
        <taxon>Psychodidae</taxon>
        <taxon>Lutzomyia</taxon>
        <taxon>Lutzomyia</taxon>
    </lineage>
</organism>
<dbReference type="GO" id="GO:0031514">
    <property type="term" value="C:motile cilium"/>
    <property type="evidence" value="ECO:0007669"/>
    <property type="project" value="TreeGrafter"/>
</dbReference>
<evidence type="ECO:0000313" key="1">
    <source>
        <dbReference type="EnsemblMetazoa" id="LLOJ007140-PA"/>
    </source>
</evidence>
<protein>
    <recommendedName>
        <fullName evidence="3">IQ and ubiquitin-like domain-containing protein</fullName>
    </recommendedName>
</protein>
<dbReference type="Proteomes" id="UP000092461">
    <property type="component" value="Unassembled WGS sequence"/>
</dbReference>
<reference evidence="1" key="1">
    <citation type="submission" date="2020-05" db="UniProtKB">
        <authorList>
            <consortium name="EnsemblMetazoa"/>
        </authorList>
    </citation>
    <scope>IDENTIFICATION</scope>
    <source>
        <strain evidence="1">Jacobina</strain>
    </source>
</reference>
<proteinExistence type="predicted"/>
<sequence>MINHLERVRKAKVIQKNFRNYLWRKRVREAAQEWRNLVAEQQMQDFDLLYAHVEKWKLGEYQRINETCSGATRIAELNALLDKEVQLLNGIEYQKNLIRKELKENRIQRQLVNLGRPTKWVGYKNRLELIQQIREILHESEYTCNRVELEELFSREKRLLECNYNAKDLVNLHQRQQALFLDIIFSVGKTKPKADDTRMCIKCKNVRPLADFTLHTRQKVVAICQTCSNLKLSAIDKSIYKAILRSIRRDERQRGALASYAFIIQEDDIRFLIENIWHGHSVLSQCDNRMELRLPRWKMTEDWAPWNCICLTQTEARAHINVQHLHRVYEKNFLQDVQGRNSLALTAFRKLKEVDFDFVESGEWWNVGLDGQTI</sequence>
<dbReference type="GO" id="GO:0001669">
    <property type="term" value="C:acrosomal vesicle"/>
    <property type="evidence" value="ECO:0007669"/>
    <property type="project" value="TreeGrafter"/>
</dbReference>
<dbReference type="VEuPathDB" id="VectorBase:LLOJ007140"/>
<dbReference type="EMBL" id="AJWK01023639">
    <property type="status" value="NOT_ANNOTATED_CDS"/>
    <property type="molecule type" value="Genomic_DNA"/>
</dbReference>
<evidence type="ECO:0008006" key="3">
    <source>
        <dbReference type="Google" id="ProtNLM"/>
    </source>
</evidence>
<dbReference type="GO" id="GO:0030317">
    <property type="term" value="P:flagellated sperm motility"/>
    <property type="evidence" value="ECO:0007669"/>
    <property type="project" value="TreeGrafter"/>
</dbReference>
<dbReference type="AlphaFoldDB" id="A0A1B0CQJ1"/>
<dbReference type="PANTHER" id="PTHR21074">
    <property type="entry name" value="IQ AND UBIQUITIN-LIKE DOMAIN-CONTAINING PROTEIN"/>
    <property type="match status" value="1"/>
</dbReference>
<dbReference type="InterPro" id="IPR037695">
    <property type="entry name" value="IQUB"/>
</dbReference>
<keyword evidence="2" id="KW-1185">Reference proteome</keyword>
<name>A0A1B0CQJ1_LUTLO</name>
<evidence type="ECO:0000313" key="2">
    <source>
        <dbReference type="Proteomes" id="UP000092461"/>
    </source>
</evidence>
<dbReference type="EnsemblMetazoa" id="LLOJ007140-RA">
    <property type="protein sequence ID" value="LLOJ007140-PA"/>
    <property type="gene ID" value="LLOJ007140"/>
</dbReference>
<dbReference type="GO" id="GO:0060271">
    <property type="term" value="P:cilium assembly"/>
    <property type="evidence" value="ECO:0007669"/>
    <property type="project" value="TreeGrafter"/>
</dbReference>
<accession>A0A1B0CQJ1</accession>
<dbReference type="PANTHER" id="PTHR21074:SF0">
    <property type="entry name" value="IQ AND UBIQUITIN-LIKE DOMAIN-CONTAINING PROTEIN"/>
    <property type="match status" value="1"/>
</dbReference>